<proteinExistence type="predicted"/>
<name>A0AC34FDS4_9BILA</name>
<evidence type="ECO:0000313" key="1">
    <source>
        <dbReference type="Proteomes" id="UP000887579"/>
    </source>
</evidence>
<evidence type="ECO:0000313" key="2">
    <source>
        <dbReference type="WBParaSite" id="ES5_v2.g15493.t1"/>
    </source>
</evidence>
<organism evidence="1 2">
    <name type="scientific">Panagrolaimus sp. ES5</name>
    <dbReference type="NCBI Taxonomy" id="591445"/>
    <lineage>
        <taxon>Eukaryota</taxon>
        <taxon>Metazoa</taxon>
        <taxon>Ecdysozoa</taxon>
        <taxon>Nematoda</taxon>
        <taxon>Chromadorea</taxon>
        <taxon>Rhabditida</taxon>
        <taxon>Tylenchina</taxon>
        <taxon>Panagrolaimomorpha</taxon>
        <taxon>Panagrolaimoidea</taxon>
        <taxon>Panagrolaimidae</taxon>
        <taxon>Panagrolaimus</taxon>
    </lineage>
</organism>
<sequence length="411" mass="47622">MSLALAYELVFESKDGADVTLIIDKKELRAHKFVLINRSPVFKAMIEGPMAPADQKHFITDPKATYENFNNFLKFIYTDQCEINAGNAEVLLHFGHMYEVPFLFETCVNKIPKIVFESDLFKFAELGLLYENKCDMIVKCMKAVPSNIPNARLQYYKQSGLKQTMVWISPQMVLEFVKHCDRTATFTENNVFQKVYDWAKGQCETQQMKINEKHLKLFMAPLVPHLSIEKMDMKILTSTVYEYKLISDAQLLKIFRDHIVGEESVVQAAHTPPRSTAATKRSSLRTPNSQNKRARFEEVYDWAKGQCETKQMKINEKHLKLFMAPLVPHLCIEKMDMKTLTSTFYEYKLIPDAQLLNVFRDHIVGKESVVRDAHTPPRSTAPTKRSSLRTPNSQNKRARFEEVPFDEPWDF</sequence>
<dbReference type="WBParaSite" id="ES5_v2.g15493.t1">
    <property type="protein sequence ID" value="ES5_v2.g15493.t1"/>
    <property type="gene ID" value="ES5_v2.g15493"/>
</dbReference>
<protein>
    <submittedName>
        <fullName evidence="2">BTB domain-containing protein</fullName>
    </submittedName>
</protein>
<dbReference type="Proteomes" id="UP000887579">
    <property type="component" value="Unplaced"/>
</dbReference>
<reference evidence="2" key="1">
    <citation type="submission" date="2022-11" db="UniProtKB">
        <authorList>
            <consortium name="WormBaseParasite"/>
        </authorList>
    </citation>
    <scope>IDENTIFICATION</scope>
</reference>
<accession>A0AC34FDS4</accession>